<proteinExistence type="predicted"/>
<feature type="domain" description="Mos1 transposase HTH" evidence="2">
    <location>
        <begin position="1"/>
        <end position="41"/>
    </location>
</feature>
<keyword evidence="3" id="KW-0808">Transferase</keyword>
<dbReference type="OMA" id="HELLMWD"/>
<keyword evidence="4" id="KW-1185">Reference proteome</keyword>
<dbReference type="GO" id="GO:0035861">
    <property type="term" value="C:site of double-strand break"/>
    <property type="evidence" value="ECO:0007669"/>
    <property type="project" value="TreeGrafter"/>
</dbReference>
<dbReference type="GO" id="GO:0046975">
    <property type="term" value="F:histone H3K36 methyltransferase activity"/>
    <property type="evidence" value="ECO:0007669"/>
    <property type="project" value="TreeGrafter"/>
</dbReference>
<dbReference type="EMBL" id="KK107231">
    <property type="protein sequence ID" value="EZA55050.1"/>
    <property type="molecule type" value="Genomic_DNA"/>
</dbReference>
<evidence type="ECO:0000256" key="1">
    <source>
        <dbReference type="ARBA" id="ARBA00004123"/>
    </source>
</evidence>
<dbReference type="GO" id="GO:0015074">
    <property type="term" value="P:DNA integration"/>
    <property type="evidence" value="ECO:0007669"/>
    <property type="project" value="TreeGrafter"/>
</dbReference>
<reference evidence="3 4" key="1">
    <citation type="journal article" date="2014" name="Curr. Biol.">
        <title>The genome of the clonal raider ant Cerapachys biroi.</title>
        <authorList>
            <person name="Oxley P.R."/>
            <person name="Ji L."/>
            <person name="Fetter-Pruneda I."/>
            <person name="McKenzie S.K."/>
            <person name="Li C."/>
            <person name="Hu H."/>
            <person name="Zhang G."/>
            <person name="Kronauer D.J."/>
        </authorList>
    </citation>
    <scope>NUCLEOTIDE SEQUENCE [LARGE SCALE GENOMIC DNA]</scope>
</reference>
<dbReference type="GO" id="GO:0003690">
    <property type="term" value="F:double-stranded DNA binding"/>
    <property type="evidence" value="ECO:0007669"/>
    <property type="project" value="TreeGrafter"/>
</dbReference>
<evidence type="ECO:0000313" key="4">
    <source>
        <dbReference type="Proteomes" id="UP000053097"/>
    </source>
</evidence>
<protein>
    <submittedName>
        <fullName evidence="3">Histone-lysine N-methyltransferase SETMAR</fullName>
    </submittedName>
</protein>
<keyword evidence="3" id="KW-0489">Methyltransferase</keyword>
<dbReference type="GO" id="GO:0031297">
    <property type="term" value="P:replication fork processing"/>
    <property type="evidence" value="ECO:0007669"/>
    <property type="project" value="TreeGrafter"/>
</dbReference>
<accession>A0A026WG04</accession>
<dbReference type="Proteomes" id="UP000053097">
    <property type="component" value="Unassembled WGS sequence"/>
</dbReference>
<dbReference type="InterPro" id="IPR009057">
    <property type="entry name" value="Homeodomain-like_sf"/>
</dbReference>
<dbReference type="GO" id="GO:0000014">
    <property type="term" value="F:single-stranded DNA endodeoxyribonuclease activity"/>
    <property type="evidence" value="ECO:0007669"/>
    <property type="project" value="TreeGrafter"/>
</dbReference>
<dbReference type="Gene3D" id="3.30.420.10">
    <property type="entry name" value="Ribonuclease H-like superfamily/Ribonuclease H"/>
    <property type="match status" value="1"/>
</dbReference>
<dbReference type="SUPFAM" id="SSF46689">
    <property type="entry name" value="Homeodomain-like"/>
    <property type="match status" value="1"/>
</dbReference>
<sequence>MLFYYQKGKNASQTTNSVCSVYGEGALAEKTVRKWFAKFRASDFNLKDQERSGRPSTTDDNQIKTLIENNPRYTTRELTEILKISKTTIHDHVVKLGYEKRPELANRKDVVFHQDNARPHVSLTTRQKLLEFGWDVLPHPPYSPDIAPSDFHLFRSVQNSLSGKNFNSLIDIKNHLEEFFAEKPKKFWENGIFQLRERWTKVVKQNGAYISQ</sequence>
<dbReference type="InterPro" id="IPR036397">
    <property type="entry name" value="RNaseH_sf"/>
</dbReference>
<dbReference type="PANTHER" id="PTHR46060">
    <property type="entry name" value="MARINER MOS1 TRANSPOSASE-LIKE PROTEIN"/>
    <property type="match status" value="1"/>
</dbReference>
<dbReference type="GO" id="GO:0044547">
    <property type="term" value="F:DNA topoisomerase binding"/>
    <property type="evidence" value="ECO:0007669"/>
    <property type="project" value="TreeGrafter"/>
</dbReference>
<name>A0A026WG04_OOCBI</name>
<dbReference type="GO" id="GO:0006303">
    <property type="term" value="P:double-strand break repair via nonhomologous end joining"/>
    <property type="evidence" value="ECO:0007669"/>
    <property type="project" value="TreeGrafter"/>
</dbReference>
<dbReference type="GO" id="GO:0000729">
    <property type="term" value="P:DNA double-strand break processing"/>
    <property type="evidence" value="ECO:0007669"/>
    <property type="project" value="TreeGrafter"/>
</dbReference>
<dbReference type="Pfam" id="PF17906">
    <property type="entry name" value="HTH_48"/>
    <property type="match status" value="1"/>
</dbReference>
<gene>
    <name evidence="3" type="ORF">X777_04516</name>
</gene>
<dbReference type="OrthoDB" id="6622399at2759"/>
<dbReference type="GO" id="GO:0032259">
    <property type="term" value="P:methylation"/>
    <property type="evidence" value="ECO:0007669"/>
    <property type="project" value="UniProtKB-KW"/>
</dbReference>
<dbReference type="Gene3D" id="1.10.10.1450">
    <property type="match status" value="1"/>
</dbReference>
<dbReference type="GO" id="GO:0005634">
    <property type="term" value="C:nucleus"/>
    <property type="evidence" value="ECO:0007669"/>
    <property type="project" value="UniProtKB-SubCell"/>
</dbReference>
<dbReference type="PANTHER" id="PTHR46060:SF2">
    <property type="entry name" value="HISTONE-LYSINE N-METHYLTRANSFERASE SETMAR"/>
    <property type="match status" value="1"/>
</dbReference>
<organism evidence="3 4">
    <name type="scientific">Ooceraea biroi</name>
    <name type="common">Clonal raider ant</name>
    <name type="synonym">Cerapachys biroi</name>
    <dbReference type="NCBI Taxonomy" id="2015173"/>
    <lineage>
        <taxon>Eukaryota</taxon>
        <taxon>Metazoa</taxon>
        <taxon>Ecdysozoa</taxon>
        <taxon>Arthropoda</taxon>
        <taxon>Hexapoda</taxon>
        <taxon>Insecta</taxon>
        <taxon>Pterygota</taxon>
        <taxon>Neoptera</taxon>
        <taxon>Endopterygota</taxon>
        <taxon>Hymenoptera</taxon>
        <taxon>Apocrita</taxon>
        <taxon>Aculeata</taxon>
        <taxon>Formicoidea</taxon>
        <taxon>Formicidae</taxon>
        <taxon>Dorylinae</taxon>
        <taxon>Ooceraea</taxon>
    </lineage>
</organism>
<dbReference type="GO" id="GO:0000793">
    <property type="term" value="C:condensed chromosome"/>
    <property type="evidence" value="ECO:0007669"/>
    <property type="project" value="TreeGrafter"/>
</dbReference>
<dbReference type="GO" id="GO:0044774">
    <property type="term" value="P:mitotic DNA integrity checkpoint signaling"/>
    <property type="evidence" value="ECO:0007669"/>
    <property type="project" value="TreeGrafter"/>
</dbReference>
<evidence type="ECO:0000313" key="3">
    <source>
        <dbReference type="EMBL" id="EZA55050.1"/>
    </source>
</evidence>
<dbReference type="GO" id="GO:0042800">
    <property type="term" value="F:histone H3K4 methyltransferase activity"/>
    <property type="evidence" value="ECO:0007669"/>
    <property type="project" value="TreeGrafter"/>
</dbReference>
<comment type="subcellular location">
    <subcellularLocation>
        <location evidence="1">Nucleus</location>
    </subcellularLocation>
</comment>
<evidence type="ECO:0000259" key="2">
    <source>
        <dbReference type="Pfam" id="PF17906"/>
    </source>
</evidence>
<dbReference type="InterPro" id="IPR041426">
    <property type="entry name" value="Mos1_HTH"/>
</dbReference>
<dbReference type="AlphaFoldDB" id="A0A026WG04"/>
<dbReference type="GO" id="GO:0003697">
    <property type="term" value="F:single-stranded DNA binding"/>
    <property type="evidence" value="ECO:0007669"/>
    <property type="project" value="TreeGrafter"/>
</dbReference>
<dbReference type="InterPro" id="IPR052709">
    <property type="entry name" value="Transposase-MT_Hybrid"/>
</dbReference>